<dbReference type="RefSeq" id="WP_158204013.1">
    <property type="nucleotide sequence ID" value="NZ_WSZK01000015.1"/>
</dbReference>
<name>A0A6B0GNP9_9EURY</name>
<keyword evidence="1" id="KW-0472">Membrane</keyword>
<dbReference type="PANTHER" id="PTHR43471:SF1">
    <property type="entry name" value="ABC TRANSPORTER PERMEASE PROTEIN NOSY-RELATED"/>
    <property type="match status" value="1"/>
</dbReference>
<feature type="transmembrane region" description="Helical" evidence="1">
    <location>
        <begin position="109"/>
        <end position="132"/>
    </location>
</feature>
<comment type="caution">
    <text evidence="2">The sequence shown here is derived from an EMBL/GenBank/DDBJ whole genome shotgun (WGS) entry which is preliminary data.</text>
</comment>
<gene>
    <name evidence="2" type="ORF">GQS65_07385</name>
</gene>
<sequence length="273" mass="28917">MSWGAVARKDFSDAVRVRWFWALGALFVVFAGGGAYLYAEFFSAFGETTGIGFIGFLSAATGILVPVIGLVLGYKTIAGERESGSLKLLLSLPHTRGEVVAGKLVGRSAVVSIAILVGYLVALVVGLALFAEFSVVDFLTFTGLSVLLACAWIGISLGLSTATGSTSRAAVFAFGFWLVVQFLWDIVVTLLVWAVNGFSLEALGNLPDWALFLSVIMPNSAFSNANGIVADSLGATGQSTPWFTEPWFGLLVLVAWVVVPVGLGYLRFRNADL</sequence>
<dbReference type="AlphaFoldDB" id="A0A6B0GNP9"/>
<dbReference type="OrthoDB" id="86287at2157"/>
<evidence type="ECO:0000313" key="2">
    <source>
        <dbReference type="EMBL" id="MWG34313.1"/>
    </source>
</evidence>
<dbReference type="GO" id="GO:0140359">
    <property type="term" value="F:ABC-type transporter activity"/>
    <property type="evidence" value="ECO:0007669"/>
    <property type="project" value="InterPro"/>
</dbReference>
<dbReference type="EMBL" id="WSZK01000015">
    <property type="protein sequence ID" value="MWG34313.1"/>
    <property type="molecule type" value="Genomic_DNA"/>
</dbReference>
<feature type="transmembrane region" description="Helical" evidence="1">
    <location>
        <begin position="138"/>
        <end position="159"/>
    </location>
</feature>
<dbReference type="Pfam" id="PF12679">
    <property type="entry name" value="ABC2_membrane_2"/>
    <property type="match status" value="1"/>
</dbReference>
<keyword evidence="3" id="KW-1185">Reference proteome</keyword>
<dbReference type="PANTHER" id="PTHR43471">
    <property type="entry name" value="ABC TRANSPORTER PERMEASE"/>
    <property type="match status" value="1"/>
</dbReference>
<feature type="transmembrane region" description="Helical" evidence="1">
    <location>
        <begin position="51"/>
        <end position="74"/>
    </location>
</feature>
<feature type="transmembrane region" description="Helical" evidence="1">
    <location>
        <begin position="20"/>
        <end position="39"/>
    </location>
</feature>
<evidence type="ECO:0000313" key="3">
    <source>
        <dbReference type="Proteomes" id="UP000451471"/>
    </source>
</evidence>
<accession>A0A6B0GNP9</accession>
<dbReference type="GO" id="GO:0005886">
    <property type="term" value="C:plasma membrane"/>
    <property type="evidence" value="ECO:0007669"/>
    <property type="project" value="UniProtKB-SubCell"/>
</dbReference>
<keyword evidence="1" id="KW-0812">Transmembrane</keyword>
<dbReference type="Proteomes" id="UP000451471">
    <property type="component" value="Unassembled WGS sequence"/>
</dbReference>
<proteinExistence type="predicted"/>
<feature type="transmembrane region" description="Helical" evidence="1">
    <location>
        <begin position="171"/>
        <end position="195"/>
    </location>
</feature>
<protein>
    <submittedName>
        <fullName evidence="2">ABC transporter permease subunit</fullName>
    </submittedName>
</protein>
<reference evidence="2 3" key="1">
    <citation type="submission" date="2019-12" db="EMBL/GenBank/DDBJ databases">
        <title>Halocatena pleomorpha gen. nov. sp. nov., an extremely halophilic archaeon of family Halobacteriaceae isolated from saltpan soil.</title>
        <authorList>
            <person name="Pal Y."/>
            <person name="Verma A."/>
            <person name="Krishnamurthi S."/>
            <person name="Kumar P."/>
        </authorList>
    </citation>
    <scope>NUCLEOTIDE SEQUENCE [LARGE SCALE GENOMIC DNA]</scope>
    <source>
        <strain evidence="2 3">JCM 16495</strain>
    </source>
</reference>
<evidence type="ECO:0000256" key="1">
    <source>
        <dbReference type="SAM" id="Phobius"/>
    </source>
</evidence>
<organism evidence="2 3">
    <name type="scientific">Halomarina oriensis</name>
    <dbReference type="NCBI Taxonomy" id="671145"/>
    <lineage>
        <taxon>Archaea</taxon>
        <taxon>Methanobacteriati</taxon>
        <taxon>Methanobacteriota</taxon>
        <taxon>Stenosarchaea group</taxon>
        <taxon>Halobacteria</taxon>
        <taxon>Halobacteriales</taxon>
        <taxon>Natronomonadaceae</taxon>
        <taxon>Halomarina</taxon>
    </lineage>
</organism>
<feature type="transmembrane region" description="Helical" evidence="1">
    <location>
        <begin position="247"/>
        <end position="266"/>
    </location>
</feature>
<keyword evidence="1" id="KW-1133">Transmembrane helix</keyword>